<reference evidence="3 4" key="1">
    <citation type="submission" date="2020-11" db="EMBL/GenBank/DDBJ databases">
        <title>Kefir isolates.</title>
        <authorList>
            <person name="Marcisauskas S."/>
            <person name="Kim Y."/>
            <person name="Blasche S."/>
        </authorList>
    </citation>
    <scope>NUCLEOTIDE SEQUENCE [LARGE SCALE GENOMIC DNA]</scope>
    <source>
        <strain evidence="3 4">KR</strain>
    </source>
</reference>
<dbReference type="AlphaFoldDB" id="A0A9P6W2D2"/>
<feature type="domain" description="C2H2-type" evidence="2">
    <location>
        <begin position="172"/>
        <end position="195"/>
    </location>
</feature>
<dbReference type="PROSITE" id="PS00028">
    <property type="entry name" value="ZINC_FINGER_C2H2_1"/>
    <property type="match status" value="1"/>
</dbReference>
<evidence type="ECO:0000256" key="1">
    <source>
        <dbReference type="SAM" id="MobiDB-lite"/>
    </source>
</evidence>
<accession>A0A9P6W2D2</accession>
<evidence type="ECO:0000259" key="2">
    <source>
        <dbReference type="PROSITE" id="PS00028"/>
    </source>
</evidence>
<dbReference type="Proteomes" id="UP000777482">
    <property type="component" value="Unassembled WGS sequence"/>
</dbReference>
<feature type="region of interest" description="Disordered" evidence="1">
    <location>
        <begin position="359"/>
        <end position="430"/>
    </location>
</feature>
<feature type="region of interest" description="Disordered" evidence="1">
    <location>
        <begin position="27"/>
        <end position="52"/>
    </location>
</feature>
<dbReference type="EMBL" id="PUHQ01000044">
    <property type="protein sequence ID" value="KAG0660433.1"/>
    <property type="molecule type" value="Genomic_DNA"/>
</dbReference>
<feature type="compositionally biased region" description="Polar residues" evidence="1">
    <location>
        <begin position="27"/>
        <end position="40"/>
    </location>
</feature>
<name>A0A9P6W2D2_RHOMI</name>
<gene>
    <name evidence="3" type="ORF">C6P46_004615</name>
</gene>
<feature type="compositionally biased region" description="Low complexity" evidence="1">
    <location>
        <begin position="361"/>
        <end position="399"/>
    </location>
</feature>
<proteinExistence type="predicted"/>
<feature type="compositionally biased region" description="Low complexity" evidence="1">
    <location>
        <begin position="42"/>
        <end position="52"/>
    </location>
</feature>
<keyword evidence="4" id="KW-1185">Reference proteome</keyword>
<organism evidence="3 4">
    <name type="scientific">Rhodotorula mucilaginosa</name>
    <name type="common">Yeast</name>
    <name type="synonym">Rhodotorula rubra</name>
    <dbReference type="NCBI Taxonomy" id="5537"/>
    <lineage>
        <taxon>Eukaryota</taxon>
        <taxon>Fungi</taxon>
        <taxon>Dikarya</taxon>
        <taxon>Basidiomycota</taxon>
        <taxon>Pucciniomycotina</taxon>
        <taxon>Microbotryomycetes</taxon>
        <taxon>Sporidiobolales</taxon>
        <taxon>Sporidiobolaceae</taxon>
        <taxon>Rhodotorula</taxon>
    </lineage>
</organism>
<protein>
    <recommendedName>
        <fullName evidence="2">C2H2-type domain-containing protein</fullName>
    </recommendedName>
</protein>
<evidence type="ECO:0000313" key="4">
    <source>
        <dbReference type="Proteomes" id="UP000777482"/>
    </source>
</evidence>
<dbReference type="InterPro" id="IPR013087">
    <property type="entry name" value="Znf_C2H2_type"/>
</dbReference>
<comment type="caution">
    <text evidence="3">The sequence shown here is derived from an EMBL/GenBank/DDBJ whole genome shotgun (WGS) entry which is preliminary data.</text>
</comment>
<sequence>MPPKATAPPPRAQAGQRTPLAALSINQVGNRPNQPPQSQLHPGAAAGPAKSKSAYERVAGRRQFASDVIYCDAEPTITEDSIYCEICLRPYKIRENGSFYADQQTSFVKEHGSVFDCPLLRAGQACRDGKVCKKLGGSYPDYASMCAHVAERLRSVRRSLKDNKLDDHVFPCVIYNCNESLTGHQNLVAHVEADHAVVPLTNLVEGFDGQFTHRPSFTTFCPKVIGFHDQVQHRLEHIHKGDFGQYASPTGAWTSCEFFAPDPGAGEFFAVCGACTQNTDKPNEDWYRIAEPEDLALHLLTEHVEELLLPRGDGTYRCPGEACSALILPGARGVVNHVYEKRKVEWQAQHPKVVLPPLVPAPASASAPHAPSSAAHPPASNTSALHASSLSGPSSSLSSRKGKGKAPGPPTLLNASTDLSSVGVASDTGTSTAANVAGRSSTANVASSMAANVAATPPAATTSIAVSLPDNVGHCDNLFDMFE</sequence>
<evidence type="ECO:0000313" key="3">
    <source>
        <dbReference type="EMBL" id="KAG0660433.1"/>
    </source>
</evidence>